<dbReference type="InterPro" id="IPR051943">
    <property type="entry name" value="TRAFAC_Dynamin-like_GTPase"/>
</dbReference>
<dbReference type="PANTHER" id="PTHR43681">
    <property type="entry name" value="TRANSMEMBRANE GTPASE FZO"/>
    <property type="match status" value="1"/>
</dbReference>
<accession>A0A366H593</accession>
<dbReference type="Pfam" id="PF00350">
    <property type="entry name" value="Dynamin_N"/>
    <property type="match status" value="1"/>
</dbReference>
<protein>
    <submittedName>
        <fullName evidence="2">GTP-binding protein EngB required for normal cell division</fullName>
    </submittedName>
</protein>
<dbReference type="EMBL" id="QNRQ01000010">
    <property type="protein sequence ID" value="RBP37100.1"/>
    <property type="molecule type" value="Genomic_DNA"/>
</dbReference>
<dbReference type="InterPro" id="IPR027417">
    <property type="entry name" value="P-loop_NTPase"/>
</dbReference>
<keyword evidence="2" id="KW-0131">Cell cycle</keyword>
<comment type="caution">
    <text evidence="2">The sequence shown here is derived from an EMBL/GenBank/DDBJ whole genome shotgun (WGS) entry which is preliminary data.</text>
</comment>
<evidence type="ECO:0000313" key="2">
    <source>
        <dbReference type="EMBL" id="RBP37100.1"/>
    </source>
</evidence>
<organism evidence="2 3">
    <name type="scientific">Eoetvoesiella caeni</name>
    <dbReference type="NCBI Taxonomy" id="645616"/>
    <lineage>
        <taxon>Bacteria</taxon>
        <taxon>Pseudomonadati</taxon>
        <taxon>Pseudomonadota</taxon>
        <taxon>Betaproteobacteria</taxon>
        <taxon>Burkholderiales</taxon>
        <taxon>Alcaligenaceae</taxon>
        <taxon>Eoetvoesiella</taxon>
    </lineage>
</organism>
<feature type="domain" description="Dynamin N-terminal" evidence="1">
    <location>
        <begin position="169"/>
        <end position="269"/>
    </location>
</feature>
<dbReference type="PANTHER" id="PTHR43681:SF1">
    <property type="entry name" value="SARCALUMENIN"/>
    <property type="match status" value="1"/>
</dbReference>
<dbReference type="InterPro" id="IPR045063">
    <property type="entry name" value="Dynamin_N"/>
</dbReference>
<dbReference type="AlphaFoldDB" id="A0A366H593"/>
<dbReference type="GO" id="GO:0051301">
    <property type="term" value="P:cell division"/>
    <property type="evidence" value="ECO:0007669"/>
    <property type="project" value="UniProtKB-KW"/>
</dbReference>
<evidence type="ECO:0000313" key="3">
    <source>
        <dbReference type="Proteomes" id="UP000253628"/>
    </source>
</evidence>
<sequence length="628" mass="68740">MQLDDHLGRLTYLLALQSQKSPLQTWYADITPLQQRRLAQDIQRLHGAMSDILGRHGLAIPPPSGSVLQACCEAVHQAVAAVEALTPGSQAARVRSSDDTEAELRRIIAHLLAPLDEMLRPLEQHDANFHSDDRNLEYLFSIARAHGLSDFYAPLTALADHESAPGLVIAMLGLSNAGKSSLINRLVGVQLLPVGVMPTSVVPVHISYGARACGVVRLSNSVSEPVMPGRLAAFASDRYNPGNEKLVERLSFELPSQHLADGIVLIDSPPWAPGMDPPLCDVALVVIDATGPLTMSEIPLVDALTEQGSQAIVLLNKADRLTDQQRWDILGYVLEHLGTRHEQQPTVFLTSAGDEDSALWHDWLQRGFAPCLERREALRQTSLHTKRAHLSRAMALRLARLNRTDSSPNTETSHENEAILLAQREGLDLLATASQSMGDCDLEAHIQAARIIRQVVNNAAELAWSSGETTLELAPMFAASAEARMTSVCHEVMRELELLALQCSDLLARTPGPQFRWHVADLDTAPTFDPGNLPQTEAIARPWSASLGPWAFRWHLRWSLSRDQRLLIGLEAALGEDLKQLQDWRQRALVDLSNAFSQACAGRCEGAARIGIDLAGLQARYHSIASNA</sequence>
<dbReference type="Gene3D" id="3.40.50.300">
    <property type="entry name" value="P-loop containing nucleotide triphosphate hydrolases"/>
    <property type="match status" value="1"/>
</dbReference>
<gene>
    <name evidence="2" type="ORF">DFR37_11049</name>
</gene>
<keyword evidence="3" id="KW-1185">Reference proteome</keyword>
<dbReference type="SUPFAM" id="SSF52540">
    <property type="entry name" value="P-loop containing nucleoside triphosphate hydrolases"/>
    <property type="match status" value="1"/>
</dbReference>
<keyword evidence="2" id="KW-0132">Cell division</keyword>
<proteinExistence type="predicted"/>
<dbReference type="Proteomes" id="UP000253628">
    <property type="component" value="Unassembled WGS sequence"/>
</dbReference>
<reference evidence="2 3" key="1">
    <citation type="submission" date="2018-06" db="EMBL/GenBank/DDBJ databases">
        <title>Genomic Encyclopedia of Type Strains, Phase IV (KMG-IV): sequencing the most valuable type-strain genomes for metagenomic binning, comparative biology and taxonomic classification.</title>
        <authorList>
            <person name="Goeker M."/>
        </authorList>
    </citation>
    <scope>NUCLEOTIDE SEQUENCE [LARGE SCALE GENOMIC DNA]</scope>
    <source>
        <strain evidence="2 3">DSM 25520</strain>
    </source>
</reference>
<name>A0A366H593_9BURK</name>
<evidence type="ECO:0000259" key="1">
    <source>
        <dbReference type="Pfam" id="PF00350"/>
    </source>
</evidence>